<feature type="signal peptide" evidence="2">
    <location>
        <begin position="1"/>
        <end position="23"/>
    </location>
</feature>
<feature type="chain" id="PRO_5022946027" description="TrbI/VirB10 family protein" evidence="2">
    <location>
        <begin position="24"/>
        <end position="264"/>
    </location>
</feature>
<dbReference type="EMBL" id="SMDR01000004">
    <property type="protein sequence ID" value="TNJ32814.1"/>
    <property type="molecule type" value="Genomic_DNA"/>
</dbReference>
<protein>
    <recommendedName>
        <fullName evidence="5">TrbI/VirB10 family protein</fullName>
    </recommendedName>
</protein>
<dbReference type="Proteomes" id="UP000305760">
    <property type="component" value="Unassembled WGS sequence"/>
</dbReference>
<evidence type="ECO:0000256" key="1">
    <source>
        <dbReference type="SAM" id="MobiDB-lite"/>
    </source>
</evidence>
<keyword evidence="4" id="KW-1185">Reference proteome</keyword>
<organism evidence="3 4">
    <name type="scientific">Arenimonas terrae</name>
    <dbReference type="NCBI Taxonomy" id="2546226"/>
    <lineage>
        <taxon>Bacteria</taxon>
        <taxon>Pseudomonadati</taxon>
        <taxon>Pseudomonadota</taxon>
        <taxon>Gammaproteobacteria</taxon>
        <taxon>Lysobacterales</taxon>
        <taxon>Lysobacteraceae</taxon>
        <taxon>Arenimonas</taxon>
    </lineage>
</organism>
<reference evidence="3 4" key="1">
    <citation type="submission" date="2019-03" db="EMBL/GenBank/DDBJ databases">
        <title>Arenimonas daejeonensis sp. nov., isolated from compost.</title>
        <authorList>
            <person name="Jeon C.O."/>
        </authorList>
    </citation>
    <scope>NUCLEOTIDE SEQUENCE [LARGE SCALE GENOMIC DNA]</scope>
    <source>
        <strain evidence="3 4">R29</strain>
    </source>
</reference>
<evidence type="ECO:0000256" key="2">
    <source>
        <dbReference type="SAM" id="SignalP"/>
    </source>
</evidence>
<evidence type="ECO:0008006" key="5">
    <source>
        <dbReference type="Google" id="ProtNLM"/>
    </source>
</evidence>
<name>A0A5C4RPD7_9GAMM</name>
<gene>
    <name evidence="3" type="ORF">E1B00_13950</name>
</gene>
<evidence type="ECO:0000313" key="4">
    <source>
        <dbReference type="Proteomes" id="UP000305760"/>
    </source>
</evidence>
<comment type="caution">
    <text evidence="3">The sequence shown here is derived from an EMBL/GenBank/DDBJ whole genome shotgun (WGS) entry which is preliminary data.</text>
</comment>
<feature type="compositionally biased region" description="Low complexity" evidence="1">
    <location>
        <begin position="233"/>
        <end position="252"/>
    </location>
</feature>
<sequence>MPAIRPVPLVLLSWMLASGVALAADGSATAVPAQIPPPANVAVPDAAPATVATGRLITVPAGTELAFEMVDSLSSKTSQRGDRFSLKLTEPLTLDGQRLVPAGTLAVGEVVHADRAKAGGQAGELVLAARYLDWDGRQLPLKAFRTGLGRNRTDTAMGVMIAAGVAGFLVRGGQIEIAAGSPITATLREAVELPVLAPVVTTEPATAEADGESAATAAPEVTAASEAAEEAEVPAAAEAAAIPATPATPATTDTNDTIPGETEE</sequence>
<accession>A0A5C4RPD7</accession>
<dbReference type="AlphaFoldDB" id="A0A5C4RPD7"/>
<dbReference type="OrthoDB" id="117664at2"/>
<keyword evidence="2" id="KW-0732">Signal</keyword>
<evidence type="ECO:0000313" key="3">
    <source>
        <dbReference type="EMBL" id="TNJ32814.1"/>
    </source>
</evidence>
<proteinExistence type="predicted"/>
<feature type="compositionally biased region" description="Low complexity" evidence="1">
    <location>
        <begin position="205"/>
        <end position="226"/>
    </location>
</feature>
<feature type="region of interest" description="Disordered" evidence="1">
    <location>
        <begin position="203"/>
        <end position="264"/>
    </location>
</feature>
<dbReference type="RefSeq" id="WP_139449851.1">
    <property type="nucleotide sequence ID" value="NZ_SMDR01000004.1"/>
</dbReference>